<dbReference type="EMBL" id="PIUM01000003">
    <property type="protein sequence ID" value="PKU25792.1"/>
    <property type="molecule type" value="Genomic_DNA"/>
</dbReference>
<feature type="transmembrane region" description="Helical" evidence="19">
    <location>
        <begin position="124"/>
        <end position="142"/>
    </location>
</feature>
<evidence type="ECO:0000256" key="8">
    <source>
        <dbReference type="ARBA" id="ARBA00022475"/>
    </source>
</evidence>
<comment type="pathway">
    <text evidence="4">Lipid metabolism.</text>
</comment>
<dbReference type="PROSITE" id="PS01315">
    <property type="entry name" value="CDS"/>
    <property type="match status" value="1"/>
</dbReference>
<evidence type="ECO:0000256" key="1">
    <source>
        <dbReference type="ARBA" id="ARBA00001698"/>
    </source>
</evidence>
<reference evidence="21" key="1">
    <citation type="submission" date="2017-12" db="EMBL/GenBank/DDBJ databases">
        <title>Draft genome sequence of Telmatospirillum siberiense 26-4b1T, an acidotolerant peatland alphaproteobacterium potentially involved in sulfur cycling.</title>
        <authorList>
            <person name="Hausmann B."/>
            <person name="Pjevac P."/>
            <person name="Schreck K."/>
            <person name="Herbold C.W."/>
            <person name="Daims H."/>
            <person name="Wagner M."/>
            <person name="Pester M."/>
            <person name="Loy A."/>
        </authorList>
    </citation>
    <scope>NUCLEOTIDE SEQUENCE [LARGE SCALE GENOMIC DNA]</scope>
    <source>
        <strain evidence="21">26-4b1</strain>
    </source>
</reference>
<dbReference type="RefSeq" id="WP_101249336.1">
    <property type="nucleotide sequence ID" value="NZ_PIUM01000003.1"/>
</dbReference>
<dbReference type="Pfam" id="PF01148">
    <property type="entry name" value="CTP_transf_1"/>
    <property type="match status" value="1"/>
</dbReference>
<keyword evidence="10 18" id="KW-0808">Transferase</keyword>
<evidence type="ECO:0000256" key="11">
    <source>
        <dbReference type="ARBA" id="ARBA00022692"/>
    </source>
</evidence>
<comment type="caution">
    <text evidence="20">The sequence shown here is derived from an EMBL/GenBank/DDBJ whole genome shotgun (WGS) entry which is preliminary data.</text>
</comment>
<feature type="transmembrane region" description="Helical" evidence="19">
    <location>
        <begin position="162"/>
        <end position="182"/>
    </location>
</feature>
<evidence type="ECO:0000256" key="17">
    <source>
        <dbReference type="ARBA" id="ARBA00023264"/>
    </source>
</evidence>
<feature type="transmembrane region" description="Helical" evidence="19">
    <location>
        <begin position="49"/>
        <end position="67"/>
    </location>
</feature>
<dbReference type="OrthoDB" id="9799199at2"/>
<feature type="transmembrane region" description="Helical" evidence="19">
    <location>
        <begin position="236"/>
        <end position="257"/>
    </location>
</feature>
<comment type="subcellular location">
    <subcellularLocation>
        <location evidence="2">Cell membrane</location>
        <topology evidence="2">Multi-pass membrane protein</topology>
    </subcellularLocation>
</comment>
<keyword evidence="21" id="KW-1185">Reference proteome</keyword>
<dbReference type="InterPro" id="IPR000374">
    <property type="entry name" value="PC_trans"/>
</dbReference>
<evidence type="ECO:0000256" key="16">
    <source>
        <dbReference type="ARBA" id="ARBA00023209"/>
    </source>
</evidence>
<keyword evidence="14" id="KW-0443">Lipid metabolism</keyword>
<dbReference type="PANTHER" id="PTHR46382">
    <property type="entry name" value="PHOSPHATIDATE CYTIDYLYLTRANSFERASE"/>
    <property type="match status" value="1"/>
</dbReference>
<comment type="similarity">
    <text evidence="5 18">Belongs to the CDS family.</text>
</comment>
<evidence type="ECO:0000313" key="21">
    <source>
        <dbReference type="Proteomes" id="UP000233293"/>
    </source>
</evidence>
<keyword evidence="9" id="KW-0444">Lipid biosynthesis</keyword>
<gene>
    <name evidence="20" type="ORF">CWS72_04300</name>
</gene>
<evidence type="ECO:0000256" key="7">
    <source>
        <dbReference type="ARBA" id="ARBA00019373"/>
    </source>
</evidence>
<evidence type="ECO:0000256" key="4">
    <source>
        <dbReference type="ARBA" id="ARBA00005189"/>
    </source>
</evidence>
<keyword evidence="11 18" id="KW-0812">Transmembrane</keyword>
<keyword evidence="8" id="KW-1003">Cell membrane</keyword>
<feature type="transmembrane region" description="Helical" evidence="19">
    <location>
        <begin position="98"/>
        <end position="118"/>
    </location>
</feature>
<evidence type="ECO:0000256" key="2">
    <source>
        <dbReference type="ARBA" id="ARBA00004651"/>
    </source>
</evidence>
<dbReference type="GO" id="GO:0004605">
    <property type="term" value="F:phosphatidate cytidylyltransferase activity"/>
    <property type="evidence" value="ECO:0007669"/>
    <property type="project" value="UniProtKB-EC"/>
</dbReference>
<keyword evidence="15 19" id="KW-0472">Membrane</keyword>
<dbReference type="PANTHER" id="PTHR46382:SF1">
    <property type="entry name" value="PHOSPHATIDATE CYTIDYLYLTRANSFERASE"/>
    <property type="match status" value="1"/>
</dbReference>
<evidence type="ECO:0000256" key="18">
    <source>
        <dbReference type="RuleBase" id="RU003938"/>
    </source>
</evidence>
<evidence type="ECO:0000313" key="20">
    <source>
        <dbReference type="EMBL" id="PKU25792.1"/>
    </source>
</evidence>
<evidence type="ECO:0000256" key="6">
    <source>
        <dbReference type="ARBA" id="ARBA00012487"/>
    </source>
</evidence>
<comment type="catalytic activity">
    <reaction evidence="1 18">
        <text>a 1,2-diacyl-sn-glycero-3-phosphate + CTP + H(+) = a CDP-1,2-diacyl-sn-glycerol + diphosphate</text>
        <dbReference type="Rhea" id="RHEA:16229"/>
        <dbReference type="ChEBI" id="CHEBI:15378"/>
        <dbReference type="ChEBI" id="CHEBI:33019"/>
        <dbReference type="ChEBI" id="CHEBI:37563"/>
        <dbReference type="ChEBI" id="CHEBI:58332"/>
        <dbReference type="ChEBI" id="CHEBI:58608"/>
        <dbReference type="EC" id="2.7.7.41"/>
    </reaction>
</comment>
<feature type="transmembrane region" description="Helical" evidence="19">
    <location>
        <begin position="73"/>
        <end position="89"/>
    </location>
</feature>
<protein>
    <recommendedName>
        <fullName evidence="7 18">Phosphatidate cytidylyltransferase</fullName>
        <ecNumber evidence="6 18">2.7.7.41</ecNumber>
    </recommendedName>
</protein>
<evidence type="ECO:0000256" key="15">
    <source>
        <dbReference type="ARBA" id="ARBA00023136"/>
    </source>
</evidence>
<evidence type="ECO:0000256" key="13">
    <source>
        <dbReference type="ARBA" id="ARBA00022989"/>
    </source>
</evidence>
<sequence>MLRQRILSALVMAPIAIAAVWFGSWAFAALAALAGGLLAWEWARLCRGYFGVAGVLLAVMAVLVAVLGRSHPFDALAVIAVALFAVPLADRTKGRMRIWMIAGVLYIGFPCLALVWLREQGRETLFWLLFLVWATDIGAYAAGRAIGGPKLLPRVSPKKTWAGLFGGMLSAALVGAVTGLGVGDSPVVLAGLSGGLAIVAQAGDLAESWVKRRFGVKDSSAIIPGHGGVLDRLDGLLTTAPVVAVICLTFGGGLPLWR</sequence>
<feature type="transmembrane region" description="Helical" evidence="19">
    <location>
        <begin position="6"/>
        <end position="37"/>
    </location>
</feature>
<evidence type="ECO:0000256" key="9">
    <source>
        <dbReference type="ARBA" id="ARBA00022516"/>
    </source>
</evidence>
<proteinExistence type="inferred from homology"/>
<organism evidence="20 21">
    <name type="scientific">Telmatospirillum siberiense</name>
    <dbReference type="NCBI Taxonomy" id="382514"/>
    <lineage>
        <taxon>Bacteria</taxon>
        <taxon>Pseudomonadati</taxon>
        <taxon>Pseudomonadota</taxon>
        <taxon>Alphaproteobacteria</taxon>
        <taxon>Rhodospirillales</taxon>
        <taxon>Rhodospirillaceae</taxon>
        <taxon>Telmatospirillum</taxon>
    </lineage>
</organism>
<evidence type="ECO:0000256" key="3">
    <source>
        <dbReference type="ARBA" id="ARBA00005119"/>
    </source>
</evidence>
<evidence type="ECO:0000256" key="10">
    <source>
        <dbReference type="ARBA" id="ARBA00022679"/>
    </source>
</evidence>
<dbReference type="UniPathway" id="UPA00557">
    <property type="reaction ID" value="UER00614"/>
</dbReference>
<dbReference type="EC" id="2.7.7.41" evidence="6 18"/>
<evidence type="ECO:0000256" key="14">
    <source>
        <dbReference type="ARBA" id="ARBA00023098"/>
    </source>
</evidence>
<dbReference type="GO" id="GO:0016024">
    <property type="term" value="P:CDP-diacylglycerol biosynthetic process"/>
    <property type="evidence" value="ECO:0007669"/>
    <property type="project" value="UniProtKB-UniPathway"/>
</dbReference>
<keyword evidence="13 19" id="KW-1133">Transmembrane helix</keyword>
<evidence type="ECO:0000256" key="5">
    <source>
        <dbReference type="ARBA" id="ARBA00010185"/>
    </source>
</evidence>
<name>A0A2N3PZF5_9PROT</name>
<accession>A0A2N3PZF5</accession>
<evidence type="ECO:0000256" key="19">
    <source>
        <dbReference type="SAM" id="Phobius"/>
    </source>
</evidence>
<dbReference type="Proteomes" id="UP000233293">
    <property type="component" value="Unassembled WGS sequence"/>
</dbReference>
<dbReference type="GO" id="GO:0005886">
    <property type="term" value="C:plasma membrane"/>
    <property type="evidence" value="ECO:0007669"/>
    <property type="project" value="UniProtKB-SubCell"/>
</dbReference>
<comment type="pathway">
    <text evidence="3 18">Phospholipid metabolism; CDP-diacylglycerol biosynthesis; CDP-diacylglycerol from sn-glycerol 3-phosphate: step 3/3.</text>
</comment>
<keyword evidence="12 18" id="KW-0548">Nucleotidyltransferase</keyword>
<evidence type="ECO:0000256" key="12">
    <source>
        <dbReference type="ARBA" id="ARBA00022695"/>
    </source>
</evidence>
<keyword evidence="17" id="KW-1208">Phospholipid metabolism</keyword>
<keyword evidence="16" id="KW-0594">Phospholipid biosynthesis</keyword>
<dbReference type="AlphaFoldDB" id="A0A2N3PZF5"/>